<dbReference type="InterPro" id="IPR013655">
    <property type="entry name" value="PAS_fold_3"/>
</dbReference>
<dbReference type="GO" id="GO:0005524">
    <property type="term" value="F:ATP binding"/>
    <property type="evidence" value="ECO:0007669"/>
    <property type="project" value="UniProtKB-KW"/>
</dbReference>
<comment type="catalytic activity">
    <reaction evidence="1">
        <text>ATP + protein L-histidine = ADP + protein N-phospho-L-histidine.</text>
        <dbReference type="EC" id="2.7.13.3"/>
    </reaction>
</comment>
<dbReference type="PANTHER" id="PTHR41523">
    <property type="entry name" value="TWO-COMPONENT SYSTEM SENSOR PROTEIN"/>
    <property type="match status" value="1"/>
</dbReference>
<protein>
    <recommendedName>
        <fullName evidence="2">histidine kinase</fullName>
        <ecNumber evidence="2">2.7.13.3</ecNumber>
    </recommendedName>
</protein>
<dbReference type="SMART" id="SM00387">
    <property type="entry name" value="HATPase_c"/>
    <property type="match status" value="1"/>
</dbReference>
<keyword evidence="4" id="KW-0808">Transferase</keyword>
<proteinExistence type="predicted"/>
<dbReference type="InterPro" id="IPR035965">
    <property type="entry name" value="PAS-like_dom_sf"/>
</dbReference>
<keyword evidence="8" id="KW-1133">Transmembrane helix</keyword>
<dbReference type="Pfam" id="PF02518">
    <property type="entry name" value="HATPase_c"/>
    <property type="match status" value="1"/>
</dbReference>
<evidence type="ECO:0000256" key="4">
    <source>
        <dbReference type="ARBA" id="ARBA00022679"/>
    </source>
</evidence>
<keyword evidence="6" id="KW-0418">Kinase</keyword>
<dbReference type="SMART" id="SM00086">
    <property type="entry name" value="PAC"/>
    <property type="match status" value="1"/>
</dbReference>
<evidence type="ECO:0000256" key="3">
    <source>
        <dbReference type="ARBA" id="ARBA00022553"/>
    </source>
</evidence>
<dbReference type="InterPro" id="IPR003594">
    <property type="entry name" value="HATPase_dom"/>
</dbReference>
<gene>
    <name evidence="11" type="ORF">H7965_00660</name>
</gene>
<feature type="domain" description="Histidine kinase" evidence="9">
    <location>
        <begin position="479"/>
        <end position="667"/>
    </location>
</feature>
<accession>A0A9X0QVS4</accession>
<dbReference type="Gene3D" id="3.30.450.20">
    <property type="entry name" value="PAS domain"/>
    <property type="match status" value="1"/>
</dbReference>
<evidence type="ECO:0000256" key="8">
    <source>
        <dbReference type="SAM" id="Phobius"/>
    </source>
</evidence>
<keyword evidence="3" id="KW-0597">Phosphoprotein</keyword>
<organism evidence="11 12">
    <name type="scientific">Siccirubricoccus deserti</name>
    <dbReference type="NCBI Taxonomy" id="2013562"/>
    <lineage>
        <taxon>Bacteria</taxon>
        <taxon>Pseudomonadati</taxon>
        <taxon>Pseudomonadota</taxon>
        <taxon>Alphaproteobacteria</taxon>
        <taxon>Acetobacterales</taxon>
        <taxon>Roseomonadaceae</taxon>
        <taxon>Siccirubricoccus</taxon>
    </lineage>
</organism>
<dbReference type="RefSeq" id="WP_186768586.1">
    <property type="nucleotide sequence ID" value="NZ_JACOMF010000001.1"/>
</dbReference>
<dbReference type="AlphaFoldDB" id="A0A9X0QVS4"/>
<evidence type="ECO:0000256" key="1">
    <source>
        <dbReference type="ARBA" id="ARBA00000085"/>
    </source>
</evidence>
<dbReference type="Gene3D" id="3.30.565.10">
    <property type="entry name" value="Histidine kinase-like ATPase, C-terminal domain"/>
    <property type="match status" value="1"/>
</dbReference>
<evidence type="ECO:0000256" key="6">
    <source>
        <dbReference type="ARBA" id="ARBA00022777"/>
    </source>
</evidence>
<dbReference type="InterPro" id="IPR005467">
    <property type="entry name" value="His_kinase_dom"/>
</dbReference>
<feature type="domain" description="PAC" evidence="10">
    <location>
        <begin position="415"/>
        <end position="468"/>
    </location>
</feature>
<dbReference type="Pfam" id="PF08447">
    <property type="entry name" value="PAS_3"/>
    <property type="match status" value="1"/>
</dbReference>
<dbReference type="PROSITE" id="PS50113">
    <property type="entry name" value="PAC"/>
    <property type="match status" value="1"/>
</dbReference>
<dbReference type="Pfam" id="PF07568">
    <property type="entry name" value="HisKA_2"/>
    <property type="match status" value="1"/>
</dbReference>
<keyword evidence="5" id="KW-0547">Nucleotide-binding</keyword>
<dbReference type="EC" id="2.7.13.3" evidence="2"/>
<dbReference type="GO" id="GO:0004673">
    <property type="term" value="F:protein histidine kinase activity"/>
    <property type="evidence" value="ECO:0007669"/>
    <property type="project" value="UniProtKB-EC"/>
</dbReference>
<keyword evidence="8" id="KW-0812">Transmembrane</keyword>
<dbReference type="InterPro" id="IPR036890">
    <property type="entry name" value="HATPase_C_sf"/>
</dbReference>
<name>A0A9X0QVS4_9PROT</name>
<keyword evidence="8" id="KW-0472">Membrane</keyword>
<comment type="caution">
    <text evidence="11">The sequence shown here is derived from an EMBL/GenBank/DDBJ whole genome shotgun (WGS) entry which is preliminary data.</text>
</comment>
<sequence length="667" mass="71119">MLVLGLVAALAGLTGLALWQAHSAARIEYKAQMLATTRALARVVDHEFLWAEALVHGLAFNPALLARDYGSFLDAAHAVTEALGVLAISVSTPDGMQRMNTGALPEDIAAGLPAPPEVMRVFQTGRTEIGDLAAGCANGQRRIVLAVPVRAAPTAPVQQVLSVTLPSSRLSALLVQPELPPGWVATVLDRSNTIVARTRREAEALGLPAPARLRDAFVVKDEGMVEALHWLEAEPVTAAVARTPVFRYTVAISTPEPGFSAARYASVRDFAGLVMLVAAAALAMTLLLTRRLGLALRRLARPDAAGGGLAELAELSASLASERAARDAAERAAHDHAAWLEAAQQAAEIGVWEWCATADRLHWSIGVATLLGLHASGGVRPGLVMRRLRRRVLPADRAAFDAAMDAVRAGRSDDIGLEFRLRRADGALRWLRVQGSRMPGRRGEKAPRVLGALLDVTARRAWEADGEALLRKQEFLAGEIHHRVKNSLQRVVGLLLMQAQRATPEAAAQLRDAAGRVVTFAAVHRRLYEALGSNQSDVGSYFNGLVEDLRSSLVRGVAGRDLRLVVEPEMLLTPERLSPLGIVVTELLTNALKYGAGTVTLRIAGEGTDIVVAVEDEGPGFPPGFEPRQSRGLGMRVAMALTREAGATLEIDRAAAGGRVVVRLPQG</sequence>
<dbReference type="SUPFAM" id="SSF55874">
    <property type="entry name" value="ATPase domain of HSP90 chaperone/DNA topoisomerase II/histidine kinase"/>
    <property type="match status" value="1"/>
</dbReference>
<dbReference type="EMBL" id="JACOMF010000001">
    <property type="protein sequence ID" value="MBC4013818.1"/>
    <property type="molecule type" value="Genomic_DNA"/>
</dbReference>
<dbReference type="InterPro" id="IPR001610">
    <property type="entry name" value="PAC"/>
</dbReference>
<evidence type="ECO:0000256" key="7">
    <source>
        <dbReference type="ARBA" id="ARBA00022840"/>
    </source>
</evidence>
<evidence type="ECO:0000259" key="9">
    <source>
        <dbReference type="PROSITE" id="PS50109"/>
    </source>
</evidence>
<dbReference type="PANTHER" id="PTHR41523:SF8">
    <property type="entry name" value="ETHYLENE RESPONSE SENSOR PROTEIN"/>
    <property type="match status" value="1"/>
</dbReference>
<keyword evidence="12" id="KW-1185">Reference proteome</keyword>
<dbReference type="PROSITE" id="PS50109">
    <property type="entry name" value="HIS_KIN"/>
    <property type="match status" value="1"/>
</dbReference>
<feature type="transmembrane region" description="Helical" evidence="8">
    <location>
        <begin position="270"/>
        <end position="289"/>
    </location>
</feature>
<reference evidence="11" key="1">
    <citation type="submission" date="2020-08" db="EMBL/GenBank/DDBJ databases">
        <authorList>
            <person name="Hu Y."/>
            <person name="Nguyen S.V."/>
            <person name="Li F."/>
            <person name="Fanning S."/>
        </authorList>
    </citation>
    <scope>NUCLEOTIDE SEQUENCE</scope>
    <source>
        <strain evidence="11">SYSU D8009</strain>
    </source>
</reference>
<keyword evidence="7" id="KW-0067">ATP-binding</keyword>
<dbReference type="SUPFAM" id="SSF55785">
    <property type="entry name" value="PYP-like sensor domain (PAS domain)"/>
    <property type="match status" value="1"/>
</dbReference>
<dbReference type="InterPro" id="IPR011495">
    <property type="entry name" value="Sig_transdc_His_kin_sub2_dim/P"/>
</dbReference>
<dbReference type="Proteomes" id="UP000600101">
    <property type="component" value="Unassembled WGS sequence"/>
</dbReference>
<evidence type="ECO:0000256" key="5">
    <source>
        <dbReference type="ARBA" id="ARBA00022741"/>
    </source>
</evidence>
<evidence type="ECO:0000259" key="10">
    <source>
        <dbReference type="PROSITE" id="PS50113"/>
    </source>
</evidence>
<evidence type="ECO:0000313" key="11">
    <source>
        <dbReference type="EMBL" id="MBC4013818.1"/>
    </source>
</evidence>
<dbReference type="InterPro" id="IPR000700">
    <property type="entry name" value="PAS-assoc_C"/>
</dbReference>
<evidence type="ECO:0000313" key="12">
    <source>
        <dbReference type="Proteomes" id="UP000600101"/>
    </source>
</evidence>
<evidence type="ECO:0000256" key="2">
    <source>
        <dbReference type="ARBA" id="ARBA00012438"/>
    </source>
</evidence>